<comment type="subcellular location">
    <subcellularLocation>
        <location evidence="1">Cell membrane</location>
        <topology evidence="1">Multi-pass membrane protein</topology>
    </subcellularLocation>
</comment>
<evidence type="ECO:0000256" key="5">
    <source>
        <dbReference type="ARBA" id="ARBA00023136"/>
    </source>
</evidence>
<keyword evidence="5 7" id="KW-0472">Membrane</keyword>
<dbReference type="KEGG" id="ril:CRIB_818"/>
<gene>
    <name evidence="9" type="ORF">CRIB_818</name>
</gene>
<keyword evidence="4 7" id="KW-1133">Transmembrane helix</keyword>
<feature type="transmembrane region" description="Helical" evidence="7">
    <location>
        <begin position="27"/>
        <end position="51"/>
    </location>
</feature>
<feature type="transmembrane region" description="Helical" evidence="7">
    <location>
        <begin position="761"/>
        <end position="784"/>
    </location>
</feature>
<dbReference type="Proteomes" id="UP000245622">
    <property type="component" value="Chromosome 1"/>
</dbReference>
<name>A0A1V1I013_9FIRM</name>
<proteinExistence type="inferred from homology"/>
<organism evidence="9 10">
    <name type="scientific">Romboutsia ilealis</name>
    <dbReference type="NCBI Taxonomy" id="1115758"/>
    <lineage>
        <taxon>Bacteria</taxon>
        <taxon>Bacillati</taxon>
        <taxon>Bacillota</taxon>
        <taxon>Clostridia</taxon>
        <taxon>Peptostreptococcales</taxon>
        <taxon>Peptostreptococcaceae</taxon>
        <taxon>Romboutsia</taxon>
    </lineage>
</organism>
<dbReference type="InterPro" id="IPR003838">
    <property type="entry name" value="ABC3_permease_C"/>
</dbReference>
<evidence type="ECO:0000256" key="4">
    <source>
        <dbReference type="ARBA" id="ARBA00022989"/>
    </source>
</evidence>
<dbReference type="InterPro" id="IPR050250">
    <property type="entry name" value="Macrolide_Exporter_MacB"/>
</dbReference>
<dbReference type="InterPro" id="IPR023298">
    <property type="entry name" value="ATPase_P-typ_TM_dom_sf"/>
</dbReference>
<dbReference type="GeneID" id="82205000"/>
<keyword evidence="2" id="KW-1003">Cell membrane</keyword>
<evidence type="ECO:0000256" key="6">
    <source>
        <dbReference type="ARBA" id="ARBA00038076"/>
    </source>
</evidence>
<dbReference type="RefSeq" id="WP_180703275.1">
    <property type="nucleotide sequence ID" value="NZ_CAONDH010000065.1"/>
</dbReference>
<keyword evidence="3 7" id="KW-0812">Transmembrane</keyword>
<dbReference type="GO" id="GO:0022857">
    <property type="term" value="F:transmembrane transporter activity"/>
    <property type="evidence" value="ECO:0007669"/>
    <property type="project" value="TreeGrafter"/>
</dbReference>
<evidence type="ECO:0000256" key="3">
    <source>
        <dbReference type="ARBA" id="ARBA00022692"/>
    </source>
</evidence>
<feature type="transmembrane region" description="Helical" evidence="7">
    <location>
        <begin position="435"/>
        <end position="456"/>
    </location>
</feature>
<reference evidence="9 10" key="1">
    <citation type="submission" date="2014-04" db="EMBL/GenBank/DDBJ databases">
        <authorList>
            <person name="Hornung B.V."/>
        </authorList>
    </citation>
    <scope>NUCLEOTIDE SEQUENCE [LARGE SCALE GENOMIC DNA]</scope>
    <source>
        <strain evidence="9 10">CRIB</strain>
    </source>
</reference>
<dbReference type="GO" id="GO:0005886">
    <property type="term" value="C:plasma membrane"/>
    <property type="evidence" value="ECO:0007669"/>
    <property type="project" value="UniProtKB-SubCell"/>
</dbReference>
<evidence type="ECO:0000256" key="2">
    <source>
        <dbReference type="ARBA" id="ARBA00022475"/>
    </source>
</evidence>
<evidence type="ECO:0000313" key="10">
    <source>
        <dbReference type="Proteomes" id="UP000245622"/>
    </source>
</evidence>
<feature type="domain" description="ABC3 transporter permease C-terminal" evidence="8">
    <location>
        <begin position="713"/>
        <end position="823"/>
    </location>
</feature>
<accession>A0A1V1I013</accession>
<feature type="domain" description="ABC3 transporter permease C-terminal" evidence="8">
    <location>
        <begin position="268"/>
        <end position="391"/>
    </location>
</feature>
<evidence type="ECO:0000259" key="8">
    <source>
        <dbReference type="Pfam" id="PF02687"/>
    </source>
</evidence>
<feature type="transmembrane region" description="Helical" evidence="7">
    <location>
        <begin position="264"/>
        <end position="289"/>
    </location>
</feature>
<evidence type="ECO:0000313" key="9">
    <source>
        <dbReference type="EMBL" id="CED93570.1"/>
    </source>
</evidence>
<comment type="similarity">
    <text evidence="6">Belongs to the ABC-4 integral membrane protein family.</text>
</comment>
<feature type="transmembrane region" description="Helical" evidence="7">
    <location>
        <begin position="704"/>
        <end position="726"/>
    </location>
</feature>
<feature type="transmembrane region" description="Helical" evidence="7">
    <location>
        <begin position="796"/>
        <end position="822"/>
    </location>
</feature>
<dbReference type="SUPFAM" id="SSF81665">
    <property type="entry name" value="Calcium ATPase, transmembrane domain M"/>
    <property type="match status" value="1"/>
</dbReference>
<dbReference type="EMBL" id="LN555523">
    <property type="protein sequence ID" value="CED93570.1"/>
    <property type="molecule type" value="Genomic_DNA"/>
</dbReference>
<feature type="transmembrane region" description="Helical" evidence="7">
    <location>
        <begin position="317"/>
        <end position="340"/>
    </location>
</feature>
<sequence length="839" mass="94525">MRFENNNKEVIKKITNRSLKSNKTRNTFAILAIILTTFMISSVFSIGISFAKNYRTMNLRIQGTTATIALPNPTNSQINNLKSTDMFNSIGKEIRVGKVSLDSLKKNRTKIIIKYIDKENYEKQIIPCISDIKGSYPKKENEVMMSKKTLELLGQSSAKIGDKIKVRYKINSKVVDKEFTLSGYYTDYAIIEDTGYILVSEKFVKVNNLSLEKNGTVYMDVKSKERNNAQDILSKEIKLNKNQKISYAYDRTDDLSDTVLSTTLIVVIIALFIILNGYLLIYNVLYIAVNKDINFYGLLKTIGTSPKQIKKIVKGQALRLSLIGIPIGLILGLVVSFKIVPITMSTLFAGYQASAMPSDVSFNPIIFILSALFSLFTVMMSCKKPAKIAGNISPTEALRYSGSTPKKSKKNRKTTKGGKLYKMAWYNIFREKKRAFVVFLSLFMGIITFLSVNTFLSSVSVDNYIDRHVKNDFEIENMDMKENKIDDNLVNKIKNINGIENINIVKESSLQVDMNNEVILPALKTIYQRFGVSDKELNTYLENVKKDPSLLSASVVGIDDNLIERFNDELKEKIDVESFKKGELALVDSWYYDTDIYKNISGKVTIRNIKDNISSTFNIKMINDSTIGLLPSGQAAPVGVPTIFISSNSLEKIDKNSITSLLYINVDKKYEEKIKLELKKMSNTRGLWFESKSESTESFNKSQMVMNILGGGIAIILILIGILNFINIMITGINSRLKELAVLESIGMTKKQIKKMLTFEGLYYGLITIGFILTIGVGIIYGVVELTKNIADYAVFVFPTVPLIFLIIVILLICIITPSFVFKISTKQSVTERIREIDK</sequence>
<dbReference type="AlphaFoldDB" id="A0A1V1I013"/>
<evidence type="ECO:0000256" key="1">
    <source>
        <dbReference type="ARBA" id="ARBA00004651"/>
    </source>
</evidence>
<feature type="transmembrane region" description="Helical" evidence="7">
    <location>
        <begin position="360"/>
        <end position="378"/>
    </location>
</feature>
<dbReference type="PANTHER" id="PTHR30572">
    <property type="entry name" value="MEMBRANE COMPONENT OF TRANSPORTER-RELATED"/>
    <property type="match status" value="1"/>
</dbReference>
<keyword evidence="10" id="KW-1185">Reference proteome</keyword>
<protein>
    <submittedName>
        <fullName evidence="9">Efflux ABC transporter, permease protein</fullName>
    </submittedName>
</protein>
<dbReference type="PANTHER" id="PTHR30572:SF4">
    <property type="entry name" value="ABC TRANSPORTER PERMEASE YTRF"/>
    <property type="match status" value="1"/>
</dbReference>
<evidence type="ECO:0000256" key="7">
    <source>
        <dbReference type="SAM" id="Phobius"/>
    </source>
</evidence>
<dbReference type="Pfam" id="PF02687">
    <property type="entry name" value="FtsX"/>
    <property type="match status" value="2"/>
</dbReference>